<dbReference type="PANTHER" id="PTHR35526">
    <property type="entry name" value="ANTI-SIGMA-F FACTOR RSBW-RELATED"/>
    <property type="match status" value="1"/>
</dbReference>
<proteinExistence type="predicted"/>
<dbReference type="STRING" id="159449.B4N89_36370"/>
<protein>
    <recommendedName>
        <fullName evidence="2">Histidine kinase/HSP90-like ATPase domain-containing protein</fullName>
    </recommendedName>
</protein>
<keyword evidence="4" id="KW-1185">Reference proteome</keyword>
<sequence>MTVLVLSELLTNAQLHTHGDVVLAMRRTRRGIRLSVTDADPRVPTRRDTDLERGGGFGLHILDTLTAEWGVRARRGGKTVWADIEGPVPEKAVTRAPARARCGAASIRAVLARGCRAGTAGWAAACRGVRPPRLPASVRRRARAVCSWARGGSRAMLPGALVRD</sequence>
<keyword evidence="1" id="KW-0723">Serine/threonine-protein kinase</keyword>
<evidence type="ECO:0000313" key="4">
    <source>
        <dbReference type="Proteomes" id="UP000190037"/>
    </source>
</evidence>
<keyword evidence="1" id="KW-0418">Kinase</keyword>
<accession>A0A1T3NLW7</accession>
<dbReference type="Proteomes" id="UP000190037">
    <property type="component" value="Unassembled WGS sequence"/>
</dbReference>
<evidence type="ECO:0000259" key="2">
    <source>
        <dbReference type="Pfam" id="PF13581"/>
    </source>
</evidence>
<feature type="domain" description="Histidine kinase/HSP90-like ATPase" evidence="2">
    <location>
        <begin position="3"/>
        <end position="82"/>
    </location>
</feature>
<keyword evidence="1" id="KW-0808">Transferase</keyword>
<reference evidence="3 4" key="1">
    <citation type="submission" date="2017-03" db="EMBL/GenBank/DDBJ databases">
        <title>Draft genome sequence of Streptomyces scabrisporus NF3, endophyte isolated from Amphipterygium adstringens.</title>
        <authorList>
            <person name="Vazquez M."/>
            <person name="Ceapa C.D."/>
            <person name="Rodriguez Luna D."/>
            <person name="Sanchez Esquivel S."/>
        </authorList>
    </citation>
    <scope>NUCLEOTIDE SEQUENCE [LARGE SCALE GENOMIC DNA]</scope>
    <source>
        <strain evidence="3 4">NF3</strain>
    </source>
</reference>
<dbReference type="InterPro" id="IPR050267">
    <property type="entry name" value="Anti-sigma-factor_SerPK"/>
</dbReference>
<dbReference type="InterPro" id="IPR003594">
    <property type="entry name" value="HATPase_dom"/>
</dbReference>
<evidence type="ECO:0000256" key="1">
    <source>
        <dbReference type="ARBA" id="ARBA00022527"/>
    </source>
</evidence>
<comment type="caution">
    <text evidence="3">The sequence shown here is derived from an EMBL/GenBank/DDBJ whole genome shotgun (WGS) entry which is preliminary data.</text>
</comment>
<dbReference type="OrthoDB" id="5244329at2"/>
<dbReference type="Gene3D" id="3.30.565.10">
    <property type="entry name" value="Histidine kinase-like ATPase, C-terminal domain"/>
    <property type="match status" value="1"/>
</dbReference>
<dbReference type="GO" id="GO:0004674">
    <property type="term" value="F:protein serine/threonine kinase activity"/>
    <property type="evidence" value="ECO:0007669"/>
    <property type="project" value="UniProtKB-KW"/>
</dbReference>
<dbReference type="EMBL" id="MWQN01000003">
    <property type="protein sequence ID" value="OPC77764.1"/>
    <property type="molecule type" value="Genomic_DNA"/>
</dbReference>
<gene>
    <name evidence="3" type="ORF">B4N89_36370</name>
</gene>
<dbReference type="SUPFAM" id="SSF55874">
    <property type="entry name" value="ATPase domain of HSP90 chaperone/DNA topoisomerase II/histidine kinase"/>
    <property type="match status" value="1"/>
</dbReference>
<dbReference type="InterPro" id="IPR036890">
    <property type="entry name" value="HATPase_C_sf"/>
</dbReference>
<name>A0A1T3NLW7_9ACTN</name>
<dbReference type="Pfam" id="PF13581">
    <property type="entry name" value="HATPase_c_2"/>
    <property type="match status" value="1"/>
</dbReference>
<dbReference type="AlphaFoldDB" id="A0A1T3NLW7"/>
<evidence type="ECO:0000313" key="3">
    <source>
        <dbReference type="EMBL" id="OPC77764.1"/>
    </source>
</evidence>
<organism evidence="3 4">
    <name type="scientific">Embleya scabrispora</name>
    <dbReference type="NCBI Taxonomy" id="159449"/>
    <lineage>
        <taxon>Bacteria</taxon>
        <taxon>Bacillati</taxon>
        <taxon>Actinomycetota</taxon>
        <taxon>Actinomycetes</taxon>
        <taxon>Kitasatosporales</taxon>
        <taxon>Streptomycetaceae</taxon>
        <taxon>Embleya</taxon>
    </lineage>
</organism>
<dbReference type="CDD" id="cd16936">
    <property type="entry name" value="HATPase_RsbW-like"/>
    <property type="match status" value="1"/>
</dbReference>
<dbReference type="PANTHER" id="PTHR35526:SF3">
    <property type="entry name" value="ANTI-SIGMA-F FACTOR RSBW"/>
    <property type="match status" value="1"/>
</dbReference>